<keyword evidence="3" id="KW-1185">Reference proteome</keyword>
<reference evidence="2 3" key="1">
    <citation type="submission" date="2018-03" db="EMBL/GenBank/DDBJ databases">
        <title>Genomic Encyclopedia of Archaeal and Bacterial Type Strains, Phase II (KMG-II): from individual species to whole genera.</title>
        <authorList>
            <person name="Goeker M."/>
        </authorList>
    </citation>
    <scope>NUCLEOTIDE SEQUENCE [LARGE SCALE GENOMIC DNA]</scope>
    <source>
        <strain evidence="2 3">DSM 44720</strain>
    </source>
</reference>
<dbReference type="EMBL" id="PVTF01000003">
    <property type="protein sequence ID" value="PRY43295.1"/>
    <property type="molecule type" value="Genomic_DNA"/>
</dbReference>
<organism evidence="2 3">
    <name type="scientific">Umezawaea tangerina</name>
    <dbReference type="NCBI Taxonomy" id="84725"/>
    <lineage>
        <taxon>Bacteria</taxon>
        <taxon>Bacillati</taxon>
        <taxon>Actinomycetota</taxon>
        <taxon>Actinomycetes</taxon>
        <taxon>Pseudonocardiales</taxon>
        <taxon>Pseudonocardiaceae</taxon>
        <taxon>Umezawaea</taxon>
    </lineage>
</organism>
<evidence type="ECO:0000259" key="1">
    <source>
        <dbReference type="PROSITE" id="PS50943"/>
    </source>
</evidence>
<dbReference type="RefSeq" id="WP_211304319.1">
    <property type="nucleotide sequence ID" value="NZ_PVTF01000003.1"/>
</dbReference>
<dbReference type="GO" id="GO:0003677">
    <property type="term" value="F:DNA binding"/>
    <property type="evidence" value="ECO:0007669"/>
    <property type="project" value="InterPro"/>
</dbReference>
<dbReference type="AlphaFoldDB" id="A0A2T0TCB4"/>
<proteinExistence type="predicted"/>
<dbReference type="InterPro" id="IPR001387">
    <property type="entry name" value="Cro/C1-type_HTH"/>
</dbReference>
<evidence type="ECO:0000313" key="3">
    <source>
        <dbReference type="Proteomes" id="UP000239494"/>
    </source>
</evidence>
<dbReference type="InterPro" id="IPR010982">
    <property type="entry name" value="Lambda_DNA-bd_dom_sf"/>
</dbReference>
<dbReference type="CDD" id="cd00093">
    <property type="entry name" value="HTH_XRE"/>
    <property type="match status" value="1"/>
</dbReference>
<dbReference type="Pfam" id="PF13560">
    <property type="entry name" value="HTH_31"/>
    <property type="match status" value="1"/>
</dbReference>
<accession>A0A2T0TCB4</accession>
<dbReference type="Proteomes" id="UP000239494">
    <property type="component" value="Unassembled WGS sequence"/>
</dbReference>
<name>A0A2T0TCB4_9PSEU</name>
<evidence type="ECO:0000313" key="2">
    <source>
        <dbReference type="EMBL" id="PRY43295.1"/>
    </source>
</evidence>
<dbReference type="Gene3D" id="1.10.260.40">
    <property type="entry name" value="lambda repressor-like DNA-binding domains"/>
    <property type="match status" value="1"/>
</dbReference>
<feature type="domain" description="HTH cro/C1-type" evidence="1">
    <location>
        <begin position="80"/>
        <end position="133"/>
    </location>
</feature>
<dbReference type="SUPFAM" id="SSF47413">
    <property type="entry name" value="lambda repressor-like DNA-binding domains"/>
    <property type="match status" value="1"/>
</dbReference>
<dbReference type="PROSITE" id="PS50943">
    <property type="entry name" value="HTH_CROC1"/>
    <property type="match status" value="1"/>
</dbReference>
<gene>
    <name evidence="2" type="ORF">CLV43_10335</name>
</gene>
<sequence length="189" mass="21039">MTIPDHQHRETARIAHVHPDAVRAMSPDDIRCQPEPAEKDADVRGSRTLCDAYVRSQWVRNGPLPVEVRDHLAAGFGARVRALRADRGWSQEKLAGLLGCDRRTVGRLELGQHRPTRQQCAWLAAALTPAGTSPMVLDHEFLGLVGERLRGKRKGSRSGLYTLPGQFGAELAAVLRQANRVRRLRMRSC</sequence>
<protein>
    <submittedName>
        <fullName evidence="2">Helix-turn-helix protein</fullName>
    </submittedName>
</protein>
<dbReference type="SMART" id="SM00530">
    <property type="entry name" value="HTH_XRE"/>
    <property type="match status" value="1"/>
</dbReference>
<comment type="caution">
    <text evidence="2">The sequence shown here is derived from an EMBL/GenBank/DDBJ whole genome shotgun (WGS) entry which is preliminary data.</text>
</comment>